<evidence type="ECO:0000313" key="2">
    <source>
        <dbReference type="Proteomes" id="UP000821845"/>
    </source>
</evidence>
<dbReference type="EMBL" id="CM023484">
    <property type="protein sequence ID" value="KAH6932857.1"/>
    <property type="molecule type" value="Genomic_DNA"/>
</dbReference>
<reference evidence="1" key="1">
    <citation type="submission" date="2020-05" db="EMBL/GenBank/DDBJ databases">
        <title>Large-scale comparative analyses of tick genomes elucidate their genetic diversity and vector capacities.</title>
        <authorList>
            <person name="Jia N."/>
            <person name="Wang J."/>
            <person name="Shi W."/>
            <person name="Du L."/>
            <person name="Sun Y."/>
            <person name="Zhan W."/>
            <person name="Jiang J."/>
            <person name="Wang Q."/>
            <person name="Zhang B."/>
            <person name="Ji P."/>
            <person name="Sakyi L.B."/>
            <person name="Cui X."/>
            <person name="Yuan T."/>
            <person name="Jiang B."/>
            <person name="Yang W."/>
            <person name="Lam T.T.-Y."/>
            <person name="Chang Q."/>
            <person name="Ding S."/>
            <person name="Wang X."/>
            <person name="Zhu J."/>
            <person name="Ruan X."/>
            <person name="Zhao L."/>
            <person name="Wei J."/>
            <person name="Que T."/>
            <person name="Du C."/>
            <person name="Cheng J."/>
            <person name="Dai P."/>
            <person name="Han X."/>
            <person name="Huang E."/>
            <person name="Gao Y."/>
            <person name="Liu J."/>
            <person name="Shao H."/>
            <person name="Ye R."/>
            <person name="Li L."/>
            <person name="Wei W."/>
            <person name="Wang X."/>
            <person name="Wang C."/>
            <person name="Yang T."/>
            <person name="Huo Q."/>
            <person name="Li W."/>
            <person name="Guo W."/>
            <person name="Chen H."/>
            <person name="Zhou L."/>
            <person name="Ni X."/>
            <person name="Tian J."/>
            <person name="Zhou Y."/>
            <person name="Sheng Y."/>
            <person name="Liu T."/>
            <person name="Pan Y."/>
            <person name="Xia L."/>
            <person name="Li J."/>
            <person name="Zhao F."/>
            <person name="Cao W."/>
        </authorList>
    </citation>
    <scope>NUCLEOTIDE SEQUENCE</scope>
    <source>
        <strain evidence="1">Hyas-2018</strain>
    </source>
</reference>
<keyword evidence="2" id="KW-1185">Reference proteome</keyword>
<proteinExistence type="predicted"/>
<accession>A0ACB7SI86</accession>
<evidence type="ECO:0000313" key="1">
    <source>
        <dbReference type="EMBL" id="KAH6932857.1"/>
    </source>
</evidence>
<comment type="caution">
    <text evidence="1">The sequence shown here is derived from an EMBL/GenBank/DDBJ whole genome shotgun (WGS) entry which is preliminary data.</text>
</comment>
<dbReference type="Proteomes" id="UP000821845">
    <property type="component" value="Chromosome 4"/>
</dbReference>
<name>A0ACB7SI86_HYAAI</name>
<gene>
    <name evidence="1" type="ORF">HPB50_010417</name>
</gene>
<organism evidence="1 2">
    <name type="scientific">Hyalomma asiaticum</name>
    <name type="common">Tick</name>
    <dbReference type="NCBI Taxonomy" id="266040"/>
    <lineage>
        <taxon>Eukaryota</taxon>
        <taxon>Metazoa</taxon>
        <taxon>Ecdysozoa</taxon>
        <taxon>Arthropoda</taxon>
        <taxon>Chelicerata</taxon>
        <taxon>Arachnida</taxon>
        <taxon>Acari</taxon>
        <taxon>Parasitiformes</taxon>
        <taxon>Ixodida</taxon>
        <taxon>Ixodoidea</taxon>
        <taxon>Ixodidae</taxon>
        <taxon>Hyalomminae</taxon>
        <taxon>Hyalomma</taxon>
    </lineage>
</organism>
<sequence length="240" mass="25484">MDNAVKAAQAMEAAAKDAGEIARVAGSPSTEEAVNKMATKSATCSRCGDAHSPSRAGKRGTLSAYAEAGGRAAHSSSNREQASFSKHVARVAAASVRGVDVRQQARVPPRPDHVAPEDSPVFDMWHAVDADVLPSSAPPSRLTVEVSLHPITMELDTTASVSVMAGKLFKRAFSGVPVEASGVMLRSYSGQLSPVEGQAHVRVRFGDRELTLSLYLTRRSSPTLLGRNWIHALGVRLPEY</sequence>
<protein>
    <submittedName>
        <fullName evidence="1">Uncharacterized protein</fullName>
    </submittedName>
</protein>